<feature type="compositionally biased region" description="Low complexity" evidence="1">
    <location>
        <begin position="21"/>
        <end position="38"/>
    </location>
</feature>
<feature type="region of interest" description="Disordered" evidence="1">
    <location>
        <begin position="1"/>
        <end position="111"/>
    </location>
</feature>
<organism evidence="2 3">
    <name type="scientific">Chlamydomonas incerta</name>
    <dbReference type="NCBI Taxonomy" id="51695"/>
    <lineage>
        <taxon>Eukaryota</taxon>
        <taxon>Viridiplantae</taxon>
        <taxon>Chlorophyta</taxon>
        <taxon>core chlorophytes</taxon>
        <taxon>Chlorophyceae</taxon>
        <taxon>CS clade</taxon>
        <taxon>Chlamydomonadales</taxon>
        <taxon>Chlamydomonadaceae</taxon>
        <taxon>Chlamydomonas</taxon>
    </lineage>
</organism>
<gene>
    <name evidence="2" type="ORF">HXX76_005106</name>
</gene>
<accession>A0A835TH02</accession>
<comment type="caution">
    <text evidence="2">The sequence shown here is derived from an EMBL/GenBank/DDBJ whole genome shotgun (WGS) entry which is preliminary data.</text>
</comment>
<feature type="compositionally biased region" description="Low complexity" evidence="1">
    <location>
        <begin position="60"/>
        <end position="73"/>
    </location>
</feature>
<dbReference type="Proteomes" id="UP000650467">
    <property type="component" value="Unassembled WGS sequence"/>
</dbReference>
<protein>
    <submittedName>
        <fullName evidence="2">Uncharacterized protein</fullName>
    </submittedName>
</protein>
<feature type="compositionally biased region" description="Low complexity" evidence="1">
    <location>
        <begin position="80"/>
        <end position="97"/>
    </location>
</feature>
<feature type="compositionally biased region" description="Acidic residues" evidence="1">
    <location>
        <begin position="44"/>
        <end position="53"/>
    </location>
</feature>
<sequence length="182" mass="18763">MGASDEAPIQQAPSSEERAVAAGASDPSTASPSAAQSSERPDSEWGEGSDWEVLDPAPAHASPRQLSPSSSSPELEHAASEASVPASGSSSSLSASDAQEDSETEEEALLRRGRQLADTLAAAEAVTAPAYDLALALGEGALAAALEGRAEPYPQLEESEAERDAFEAEFQRVLAEMGRPRS</sequence>
<reference evidence="2" key="1">
    <citation type="journal article" date="2020" name="bioRxiv">
        <title>Comparative genomics of Chlamydomonas.</title>
        <authorList>
            <person name="Craig R.J."/>
            <person name="Hasan A.R."/>
            <person name="Ness R.W."/>
            <person name="Keightley P.D."/>
        </authorList>
    </citation>
    <scope>NUCLEOTIDE SEQUENCE</scope>
    <source>
        <strain evidence="2">SAG 7.73</strain>
    </source>
</reference>
<keyword evidence="3" id="KW-1185">Reference proteome</keyword>
<dbReference type="AlphaFoldDB" id="A0A835TH02"/>
<evidence type="ECO:0000313" key="3">
    <source>
        <dbReference type="Proteomes" id="UP000650467"/>
    </source>
</evidence>
<evidence type="ECO:0000313" key="2">
    <source>
        <dbReference type="EMBL" id="KAG2438555.1"/>
    </source>
</evidence>
<feature type="compositionally biased region" description="Acidic residues" evidence="1">
    <location>
        <begin position="98"/>
        <end position="107"/>
    </location>
</feature>
<evidence type="ECO:0000256" key="1">
    <source>
        <dbReference type="SAM" id="MobiDB-lite"/>
    </source>
</evidence>
<dbReference type="EMBL" id="JAEHOC010000009">
    <property type="protein sequence ID" value="KAG2438555.1"/>
    <property type="molecule type" value="Genomic_DNA"/>
</dbReference>
<proteinExistence type="predicted"/>
<name>A0A835TH02_CHLIN</name>